<dbReference type="Proteomes" id="UP000186817">
    <property type="component" value="Unassembled WGS sequence"/>
</dbReference>
<keyword evidence="3" id="KW-1185">Reference proteome</keyword>
<feature type="region of interest" description="Disordered" evidence="1">
    <location>
        <begin position="188"/>
        <end position="289"/>
    </location>
</feature>
<protein>
    <submittedName>
        <fullName evidence="2">Uncharacterized protein</fullName>
    </submittedName>
</protein>
<evidence type="ECO:0000313" key="2">
    <source>
        <dbReference type="EMBL" id="OLP96298.1"/>
    </source>
</evidence>
<reference evidence="2 3" key="1">
    <citation type="submission" date="2016-02" db="EMBL/GenBank/DDBJ databases">
        <title>Genome analysis of coral dinoflagellate symbionts highlights evolutionary adaptations to a symbiotic lifestyle.</title>
        <authorList>
            <person name="Aranda M."/>
            <person name="Li Y."/>
            <person name="Liew Y.J."/>
            <person name="Baumgarten S."/>
            <person name="Simakov O."/>
            <person name="Wilson M."/>
            <person name="Piel J."/>
            <person name="Ashoor H."/>
            <person name="Bougouffa S."/>
            <person name="Bajic V.B."/>
            <person name="Ryu T."/>
            <person name="Ravasi T."/>
            <person name="Bayer T."/>
            <person name="Micklem G."/>
            <person name="Kim H."/>
            <person name="Bhak J."/>
            <person name="Lajeunesse T.C."/>
            <person name="Voolstra C.R."/>
        </authorList>
    </citation>
    <scope>NUCLEOTIDE SEQUENCE [LARGE SCALE GENOMIC DNA]</scope>
    <source>
        <strain evidence="2 3">CCMP2467</strain>
    </source>
</reference>
<dbReference type="EMBL" id="LSRX01000472">
    <property type="protein sequence ID" value="OLP96298.1"/>
    <property type="molecule type" value="Genomic_DNA"/>
</dbReference>
<feature type="compositionally biased region" description="Basic and acidic residues" evidence="1">
    <location>
        <begin position="75"/>
        <end position="94"/>
    </location>
</feature>
<evidence type="ECO:0000313" key="3">
    <source>
        <dbReference type="Proteomes" id="UP000186817"/>
    </source>
</evidence>
<feature type="compositionally biased region" description="Polar residues" evidence="1">
    <location>
        <begin position="237"/>
        <end position="247"/>
    </location>
</feature>
<feature type="region of interest" description="Disordered" evidence="1">
    <location>
        <begin position="334"/>
        <end position="353"/>
    </location>
</feature>
<dbReference type="OrthoDB" id="10398959at2759"/>
<dbReference type="AlphaFoldDB" id="A0A1Q9DMA5"/>
<proteinExistence type="predicted"/>
<name>A0A1Q9DMA5_SYMMI</name>
<accession>A0A1Q9DMA5</accession>
<feature type="region of interest" description="Disordered" evidence="1">
    <location>
        <begin position="75"/>
        <end position="121"/>
    </location>
</feature>
<evidence type="ECO:0000256" key="1">
    <source>
        <dbReference type="SAM" id="MobiDB-lite"/>
    </source>
</evidence>
<comment type="caution">
    <text evidence="2">The sequence shown here is derived from an EMBL/GenBank/DDBJ whole genome shotgun (WGS) entry which is preliminary data.</text>
</comment>
<organism evidence="2 3">
    <name type="scientific">Symbiodinium microadriaticum</name>
    <name type="common">Dinoflagellate</name>
    <name type="synonym">Zooxanthella microadriatica</name>
    <dbReference type="NCBI Taxonomy" id="2951"/>
    <lineage>
        <taxon>Eukaryota</taxon>
        <taxon>Sar</taxon>
        <taxon>Alveolata</taxon>
        <taxon>Dinophyceae</taxon>
        <taxon>Suessiales</taxon>
        <taxon>Symbiodiniaceae</taxon>
        <taxon>Symbiodinium</taxon>
    </lineage>
</organism>
<feature type="region of interest" description="Disordered" evidence="1">
    <location>
        <begin position="21"/>
        <end position="62"/>
    </location>
</feature>
<sequence>MGWVARADRRLLGVSPLEEFKAASTPSPKQGQLFFSPVPMRRGEELQKKQPATPPRSASSCSRLFFSPVPMCRVAKERKPEEPKEDACSADRGSESLAAKSSQTCSLGAAEPEQVEPLKEASEDETMLTELPSKISCHAISSGRMQAPEQLSLRRAKRRPWTALQVTTISSGSASRPKRQGFAQALAAKLSRTSSTTMQGRKRRKTTQDLPAVRCQQAREPTGLARKAGSCDEAVLNPSTTTGTTGSMRLILAGEDATGRKPPAPLRTPAAPTRQRKVESNEVLADSDDERPLSTLVDAEDAPLAQLLPSSTWSCLLSQPLDSAEFPIRVYTAGEEEEESEDPWSSCSEPEDADLIGGLEAGTTELVWCRSSFCRLLAAS</sequence>
<gene>
    <name evidence="2" type="ORF">AK812_SmicGene21487</name>
</gene>